<accession>A0A1T5L2W8</accession>
<dbReference type="InterPro" id="IPR033469">
    <property type="entry name" value="CYTH-like_dom_sf"/>
</dbReference>
<dbReference type="STRING" id="526729.SAMN04324258_2731"/>
<feature type="compositionally biased region" description="Low complexity" evidence="1">
    <location>
        <begin position="11"/>
        <end position="24"/>
    </location>
</feature>
<evidence type="ECO:0008006" key="4">
    <source>
        <dbReference type="Google" id="ProtNLM"/>
    </source>
</evidence>
<dbReference type="OrthoDB" id="5764514at2"/>
<organism evidence="2 3">
    <name type="scientific">Krasilnikoviella flava</name>
    <dbReference type="NCBI Taxonomy" id="526729"/>
    <lineage>
        <taxon>Bacteria</taxon>
        <taxon>Bacillati</taxon>
        <taxon>Actinomycetota</taxon>
        <taxon>Actinomycetes</taxon>
        <taxon>Micrococcales</taxon>
        <taxon>Promicromonosporaceae</taxon>
        <taxon>Krasilnikoviella</taxon>
    </lineage>
</organism>
<evidence type="ECO:0000313" key="2">
    <source>
        <dbReference type="EMBL" id="SKC70396.1"/>
    </source>
</evidence>
<feature type="region of interest" description="Disordered" evidence="1">
    <location>
        <begin position="1"/>
        <end position="24"/>
    </location>
</feature>
<protein>
    <recommendedName>
        <fullName evidence="4">CYTH domain-containing protein</fullName>
    </recommendedName>
</protein>
<name>A0A1T5L2W8_9MICO</name>
<evidence type="ECO:0000313" key="3">
    <source>
        <dbReference type="Proteomes" id="UP000189777"/>
    </source>
</evidence>
<dbReference type="RefSeq" id="WP_139820891.1">
    <property type="nucleotide sequence ID" value="NZ_FUZQ01000005.1"/>
</dbReference>
<dbReference type="AlphaFoldDB" id="A0A1T5L2W8"/>
<evidence type="ECO:0000256" key="1">
    <source>
        <dbReference type="SAM" id="MobiDB-lite"/>
    </source>
</evidence>
<dbReference type="SUPFAM" id="SSF55154">
    <property type="entry name" value="CYTH-like phosphatases"/>
    <property type="match status" value="1"/>
</dbReference>
<sequence>MDGTSTQPRDPSGSSPSATVPSTPVPAYDADTLVAVLALLPGVDDVELKLTVPAADHRRVLARLGIDALDATIRQVAFLDTPALDLSAAGLVVRARRTQRKDGDLTVKVRPMLPADVPARVRRADGFKVEVDASPAGFTCSCSSTRRVPDRDVRALLDDVGRLPDLLDRSQRALLEPRLPAGVALADLHALGPTTLLKARFAPAGLPRRMTAELWFLPDGDRILELSTKAAPGAAFQAAAETKAFLASRGVDLGAPQETKTRTAMAALVARSAEPR</sequence>
<keyword evidence="3" id="KW-1185">Reference proteome</keyword>
<dbReference type="Gene3D" id="2.40.320.10">
    <property type="entry name" value="Hypothetical Protein Pfu-838710-001"/>
    <property type="match status" value="1"/>
</dbReference>
<gene>
    <name evidence="2" type="ORF">SAMN04324258_2731</name>
</gene>
<dbReference type="Proteomes" id="UP000189777">
    <property type="component" value="Unassembled WGS sequence"/>
</dbReference>
<reference evidence="2 3" key="1">
    <citation type="submission" date="2017-02" db="EMBL/GenBank/DDBJ databases">
        <authorList>
            <person name="Peterson S.W."/>
        </authorList>
    </citation>
    <scope>NUCLEOTIDE SEQUENCE [LARGE SCALE GENOMIC DNA]</scope>
    <source>
        <strain evidence="2 3">DSM 21481</strain>
    </source>
</reference>
<proteinExistence type="predicted"/>
<dbReference type="EMBL" id="FUZQ01000005">
    <property type="protein sequence ID" value="SKC70396.1"/>
    <property type="molecule type" value="Genomic_DNA"/>
</dbReference>